<evidence type="ECO:0008006" key="7">
    <source>
        <dbReference type="Google" id="ProtNLM"/>
    </source>
</evidence>
<proteinExistence type="inferred from homology"/>
<dbReference type="InterPro" id="IPR011004">
    <property type="entry name" value="Trimer_LpxA-like_sf"/>
</dbReference>
<accession>A0A1C3CW16</accession>
<dbReference type="InterPro" id="IPR018357">
    <property type="entry name" value="Hexapep_transf_CS"/>
</dbReference>
<dbReference type="Pfam" id="PF00132">
    <property type="entry name" value="Hexapep"/>
    <property type="match status" value="1"/>
</dbReference>
<dbReference type="EMBL" id="MBDL01000010">
    <property type="protein sequence ID" value="ODA12937.1"/>
    <property type="molecule type" value="Genomic_DNA"/>
</dbReference>
<dbReference type="InterPro" id="IPR050179">
    <property type="entry name" value="Trans_hexapeptide_repeat"/>
</dbReference>
<dbReference type="InterPro" id="IPR001451">
    <property type="entry name" value="Hexapep"/>
</dbReference>
<keyword evidence="2" id="KW-0808">Transferase</keyword>
<dbReference type="CDD" id="cd03349">
    <property type="entry name" value="LbH_XAT"/>
    <property type="match status" value="1"/>
</dbReference>
<evidence type="ECO:0000256" key="2">
    <source>
        <dbReference type="ARBA" id="ARBA00022679"/>
    </source>
</evidence>
<evidence type="ECO:0000256" key="1">
    <source>
        <dbReference type="ARBA" id="ARBA00007274"/>
    </source>
</evidence>
<evidence type="ECO:0000313" key="5">
    <source>
        <dbReference type="EMBL" id="ODA12937.1"/>
    </source>
</evidence>
<comment type="similarity">
    <text evidence="1">Belongs to the transferase hexapeptide repeat family.</text>
</comment>
<dbReference type="Gene3D" id="2.160.10.10">
    <property type="entry name" value="Hexapeptide repeat proteins"/>
    <property type="match status" value="1"/>
</dbReference>
<comment type="caution">
    <text evidence="5">The sequence shown here is derived from an EMBL/GenBank/DDBJ whole genome shotgun (WGS) entry which is preliminary data.</text>
</comment>
<reference evidence="5 6" key="1">
    <citation type="submission" date="2016-07" db="EMBL/GenBank/DDBJ databases">
        <title>Acinetobacter sp. ANC 4603.</title>
        <authorList>
            <person name="Radolfova-Krizova L."/>
            <person name="Nemec A."/>
        </authorList>
    </citation>
    <scope>NUCLEOTIDE SEQUENCE [LARGE SCALE GENOMIC DNA]</scope>
    <source>
        <strain evidence="5 6">ANC 4603</strain>
    </source>
</reference>
<dbReference type="Proteomes" id="UP000186553">
    <property type="component" value="Unassembled WGS sequence"/>
</dbReference>
<dbReference type="GO" id="GO:0016746">
    <property type="term" value="F:acyltransferase activity"/>
    <property type="evidence" value="ECO:0007669"/>
    <property type="project" value="UniProtKB-KW"/>
</dbReference>
<organism evidence="5 6">
    <name type="scientific">Acinetobacter celticus</name>
    <dbReference type="NCBI Taxonomy" id="1891224"/>
    <lineage>
        <taxon>Bacteria</taxon>
        <taxon>Pseudomonadati</taxon>
        <taxon>Pseudomonadota</taxon>
        <taxon>Gammaproteobacteria</taxon>
        <taxon>Moraxellales</taxon>
        <taxon>Moraxellaceae</taxon>
        <taxon>Acinetobacter</taxon>
    </lineage>
</organism>
<dbReference type="STRING" id="1891224.BBP83_09290"/>
<keyword evidence="3" id="KW-0677">Repeat</keyword>
<protein>
    <recommendedName>
        <fullName evidence="7">Acetyltransferase</fullName>
    </recommendedName>
</protein>
<evidence type="ECO:0000313" key="6">
    <source>
        <dbReference type="Proteomes" id="UP000186553"/>
    </source>
</evidence>
<dbReference type="PANTHER" id="PTHR43300:SF11">
    <property type="entry name" value="ACETYLTRANSFERASE RV3034C-RELATED"/>
    <property type="match status" value="1"/>
</dbReference>
<keyword evidence="4" id="KW-0012">Acyltransferase</keyword>
<sequence length="206" mass="23083">MLKQGCEIRASHISRSCKINFPVHLSPNCEIKELVKIGKFTCVNQNTVIYPHTIIGSYCSIGRDVQVGLAQHPTDWLSSHSFQYNSDKFPNLKEYKDFLRSEKHQYHSPVVIGSDVWIGHGALVLEGVNIETGAIIGAGSVVTKDIPPYAIVGGVPAKIIKYRFDENTISRLLNTKWWEKNPNDLNGVPFHNISEALEILENEKLS</sequence>
<evidence type="ECO:0000256" key="3">
    <source>
        <dbReference type="ARBA" id="ARBA00022737"/>
    </source>
</evidence>
<evidence type="ECO:0000256" key="4">
    <source>
        <dbReference type="ARBA" id="ARBA00023315"/>
    </source>
</evidence>
<dbReference type="PANTHER" id="PTHR43300">
    <property type="entry name" value="ACETYLTRANSFERASE"/>
    <property type="match status" value="1"/>
</dbReference>
<gene>
    <name evidence="5" type="ORF">BBP83_09290</name>
</gene>
<dbReference type="PROSITE" id="PS00101">
    <property type="entry name" value="HEXAPEP_TRANSFERASES"/>
    <property type="match status" value="1"/>
</dbReference>
<dbReference type="AlphaFoldDB" id="A0A1C3CW16"/>
<name>A0A1C3CW16_9GAMM</name>
<keyword evidence="6" id="KW-1185">Reference proteome</keyword>
<dbReference type="SUPFAM" id="SSF51161">
    <property type="entry name" value="Trimeric LpxA-like enzymes"/>
    <property type="match status" value="1"/>
</dbReference>